<dbReference type="RefSeq" id="WP_133755519.1">
    <property type="nucleotide sequence ID" value="NZ_SOAW01000002.1"/>
</dbReference>
<evidence type="ECO:0000313" key="2">
    <source>
        <dbReference type="Proteomes" id="UP000295371"/>
    </source>
</evidence>
<name>A0A4R7J4D1_9ACTN</name>
<dbReference type="Gene3D" id="2.30.110.10">
    <property type="entry name" value="Electron Transport, Fmn-binding Protein, Chain A"/>
    <property type="match status" value="1"/>
</dbReference>
<protein>
    <submittedName>
        <fullName evidence="1">Nitroimidazol reductase NimA-like FMN-containing flavoprotein (Pyridoxamine 5'-phosphate oxidase superfamily)</fullName>
    </submittedName>
</protein>
<dbReference type="SUPFAM" id="SSF50475">
    <property type="entry name" value="FMN-binding split barrel"/>
    <property type="match status" value="1"/>
</dbReference>
<sequence length="141" mass="15739">MYSPEDEAVEPLTTETCWELLSTAQVGRLALAAGGDIDIFPINFVAHEGALYFRTAPGTKLVELTANPRVALEIDEWDDDQALSVVAKGIAERLEKTAEIDAAEQLPLKPWIPTLKYRWVKITPETVSGLRFRRAAEPERF</sequence>
<organism evidence="1 2">
    <name type="scientific">Naumannella halotolerans</name>
    <dbReference type="NCBI Taxonomy" id="993414"/>
    <lineage>
        <taxon>Bacteria</taxon>
        <taxon>Bacillati</taxon>
        <taxon>Actinomycetota</taxon>
        <taxon>Actinomycetes</taxon>
        <taxon>Propionibacteriales</taxon>
        <taxon>Propionibacteriaceae</taxon>
        <taxon>Naumannella</taxon>
    </lineage>
</organism>
<accession>A0A4R7J4D1</accession>
<dbReference type="Pfam" id="PF12900">
    <property type="entry name" value="Pyridox_ox_2"/>
    <property type="match status" value="1"/>
</dbReference>
<dbReference type="EMBL" id="SOAW01000002">
    <property type="protein sequence ID" value="TDT31219.1"/>
    <property type="molecule type" value="Genomic_DNA"/>
</dbReference>
<proteinExistence type="predicted"/>
<evidence type="ECO:0000313" key="1">
    <source>
        <dbReference type="EMBL" id="TDT31219.1"/>
    </source>
</evidence>
<dbReference type="InterPro" id="IPR024747">
    <property type="entry name" value="Pyridox_Oxase-rel"/>
</dbReference>
<dbReference type="Proteomes" id="UP000295371">
    <property type="component" value="Unassembled WGS sequence"/>
</dbReference>
<dbReference type="OrthoDB" id="7062584at2"/>
<reference evidence="1 2" key="1">
    <citation type="submission" date="2019-03" db="EMBL/GenBank/DDBJ databases">
        <title>Genomic Encyclopedia of Archaeal and Bacterial Type Strains, Phase II (KMG-II): from individual species to whole genera.</title>
        <authorList>
            <person name="Goeker M."/>
        </authorList>
    </citation>
    <scope>NUCLEOTIDE SEQUENCE [LARGE SCALE GENOMIC DNA]</scope>
    <source>
        <strain evidence="1 2">DSM 24323</strain>
    </source>
</reference>
<keyword evidence="2" id="KW-1185">Reference proteome</keyword>
<dbReference type="AlphaFoldDB" id="A0A4R7J4D1"/>
<dbReference type="InterPro" id="IPR012349">
    <property type="entry name" value="Split_barrel_FMN-bd"/>
</dbReference>
<comment type="caution">
    <text evidence="1">The sequence shown here is derived from an EMBL/GenBank/DDBJ whole genome shotgun (WGS) entry which is preliminary data.</text>
</comment>
<gene>
    <name evidence="1" type="ORF">CLV29_2633</name>
</gene>